<dbReference type="SUPFAM" id="SSF46785">
    <property type="entry name" value="Winged helix' DNA-binding domain"/>
    <property type="match status" value="1"/>
</dbReference>
<dbReference type="PROSITE" id="PS50949">
    <property type="entry name" value="HTH_GNTR"/>
    <property type="match status" value="1"/>
</dbReference>
<keyword evidence="2" id="KW-0238">DNA-binding</keyword>
<evidence type="ECO:0000313" key="5">
    <source>
        <dbReference type="EMBL" id="TNJ59191.1"/>
    </source>
</evidence>
<keyword evidence="6" id="KW-1185">Reference proteome</keyword>
<dbReference type="RefSeq" id="WP_139607416.1">
    <property type="nucleotide sequence ID" value="NZ_VDCQ01000095.1"/>
</dbReference>
<dbReference type="Gene3D" id="1.20.120.530">
    <property type="entry name" value="GntR ligand-binding domain-like"/>
    <property type="match status" value="1"/>
</dbReference>
<dbReference type="SMART" id="SM00345">
    <property type="entry name" value="HTH_GNTR"/>
    <property type="match status" value="1"/>
</dbReference>
<dbReference type="InterPro" id="IPR011711">
    <property type="entry name" value="GntR_C"/>
</dbReference>
<evidence type="ECO:0000256" key="3">
    <source>
        <dbReference type="ARBA" id="ARBA00023163"/>
    </source>
</evidence>
<dbReference type="InterPro" id="IPR000524">
    <property type="entry name" value="Tscrpt_reg_HTH_GntR"/>
</dbReference>
<gene>
    <name evidence="5" type="ORF">FE784_37580</name>
</gene>
<dbReference type="SMART" id="SM00895">
    <property type="entry name" value="FCD"/>
    <property type="match status" value="1"/>
</dbReference>
<keyword evidence="1" id="KW-0805">Transcription regulation</keyword>
<dbReference type="InterPro" id="IPR008920">
    <property type="entry name" value="TF_FadR/GntR_C"/>
</dbReference>
<accession>A0A5C4SWS5</accession>
<evidence type="ECO:0000256" key="1">
    <source>
        <dbReference type="ARBA" id="ARBA00023015"/>
    </source>
</evidence>
<dbReference type="AlphaFoldDB" id="A0A5C4SWS5"/>
<evidence type="ECO:0000259" key="4">
    <source>
        <dbReference type="PROSITE" id="PS50949"/>
    </source>
</evidence>
<dbReference type="Pfam" id="PF00392">
    <property type="entry name" value="GntR"/>
    <property type="match status" value="1"/>
</dbReference>
<dbReference type="GO" id="GO:0003700">
    <property type="term" value="F:DNA-binding transcription factor activity"/>
    <property type="evidence" value="ECO:0007669"/>
    <property type="project" value="InterPro"/>
</dbReference>
<dbReference type="InterPro" id="IPR036390">
    <property type="entry name" value="WH_DNA-bd_sf"/>
</dbReference>
<reference evidence="5 6" key="1">
    <citation type="submission" date="2019-05" db="EMBL/GenBank/DDBJ databases">
        <title>We sequenced the genome of Paenibacillus hemerocallicola KCTC 33185 for further insight into its adaptation and study the phylogeny of Paenibacillus.</title>
        <authorList>
            <person name="Narsing Rao M.P."/>
        </authorList>
    </citation>
    <scope>NUCLEOTIDE SEQUENCE [LARGE SCALE GENOMIC DNA]</scope>
    <source>
        <strain evidence="5 6">KCTC 33185</strain>
    </source>
</reference>
<keyword evidence="3" id="KW-0804">Transcription</keyword>
<dbReference type="InterPro" id="IPR036388">
    <property type="entry name" value="WH-like_DNA-bd_sf"/>
</dbReference>
<dbReference type="OrthoDB" id="368257at2"/>
<proteinExistence type="predicted"/>
<name>A0A5C4SWS5_9BACL</name>
<dbReference type="GO" id="GO:0003677">
    <property type="term" value="F:DNA binding"/>
    <property type="evidence" value="ECO:0007669"/>
    <property type="project" value="UniProtKB-KW"/>
</dbReference>
<evidence type="ECO:0000256" key="2">
    <source>
        <dbReference type="ARBA" id="ARBA00023125"/>
    </source>
</evidence>
<dbReference type="EMBL" id="VDCQ01000095">
    <property type="protein sequence ID" value="TNJ59191.1"/>
    <property type="molecule type" value="Genomic_DNA"/>
</dbReference>
<dbReference type="PANTHER" id="PTHR43537">
    <property type="entry name" value="TRANSCRIPTIONAL REGULATOR, GNTR FAMILY"/>
    <property type="match status" value="1"/>
</dbReference>
<organism evidence="5 6">
    <name type="scientific">Paenibacillus hemerocallicola</name>
    <dbReference type="NCBI Taxonomy" id="1172614"/>
    <lineage>
        <taxon>Bacteria</taxon>
        <taxon>Bacillati</taxon>
        <taxon>Bacillota</taxon>
        <taxon>Bacilli</taxon>
        <taxon>Bacillales</taxon>
        <taxon>Paenibacillaceae</taxon>
        <taxon>Paenibacillus</taxon>
    </lineage>
</organism>
<dbReference type="Proteomes" id="UP000307943">
    <property type="component" value="Unassembled WGS sequence"/>
</dbReference>
<comment type="caution">
    <text evidence="5">The sequence shown here is derived from an EMBL/GenBank/DDBJ whole genome shotgun (WGS) entry which is preliminary data.</text>
</comment>
<protein>
    <submittedName>
        <fullName evidence="5">GntR family transcriptional regulator</fullName>
    </submittedName>
</protein>
<sequence length="213" mass="24785">MSFQQAYKSLKEQAVETIRERIVSGAWTGGTFISERMLKELLQMSSTPIRSALDRLEIMGLVRQSPKQGAIVQEISLKKILEIYELRLVLETFAAKRLTGRMDQTFFEGLDDNLMRQERTVEEGDIAAYVKLDREFHERIVAGLGNEEYTEAMTRIQDKFLMAVRTTFIRNKERVWGSLEEHRQIRQALSGTDPLLTERLVERHIEYVKTIML</sequence>
<evidence type="ECO:0000313" key="6">
    <source>
        <dbReference type="Proteomes" id="UP000307943"/>
    </source>
</evidence>
<dbReference type="Gene3D" id="1.10.10.10">
    <property type="entry name" value="Winged helix-like DNA-binding domain superfamily/Winged helix DNA-binding domain"/>
    <property type="match status" value="1"/>
</dbReference>
<dbReference type="Pfam" id="PF07729">
    <property type="entry name" value="FCD"/>
    <property type="match status" value="1"/>
</dbReference>
<dbReference type="PANTHER" id="PTHR43537:SF24">
    <property type="entry name" value="GLUCONATE OPERON TRANSCRIPTIONAL REPRESSOR"/>
    <property type="match status" value="1"/>
</dbReference>
<feature type="domain" description="HTH gntR-type" evidence="4">
    <location>
        <begin position="8"/>
        <end position="75"/>
    </location>
</feature>
<dbReference type="SUPFAM" id="SSF48008">
    <property type="entry name" value="GntR ligand-binding domain-like"/>
    <property type="match status" value="1"/>
</dbReference>